<keyword evidence="2" id="KW-1185">Reference proteome</keyword>
<sequence length="116" mass="12631">MSTSPSSLFGRGFFSLSLSLSRLDGVGYSFPPLPCPPLAEATHSSHLSPGDALPSRGEWDLVAPFERREVAQPATHLSPLLRILNFSSKSCDISVLHGCMQLHEWNNEAPVMKIAE</sequence>
<proteinExistence type="predicted"/>
<reference evidence="2" key="1">
    <citation type="journal article" date="2013" name="Nature">
        <title>Draft genome of the wheat A-genome progenitor Triticum urartu.</title>
        <authorList>
            <person name="Ling H.Q."/>
            <person name="Zhao S."/>
            <person name="Liu D."/>
            <person name="Wang J."/>
            <person name="Sun H."/>
            <person name="Zhang C."/>
            <person name="Fan H."/>
            <person name="Li D."/>
            <person name="Dong L."/>
            <person name="Tao Y."/>
            <person name="Gao C."/>
            <person name="Wu H."/>
            <person name="Li Y."/>
            <person name="Cui Y."/>
            <person name="Guo X."/>
            <person name="Zheng S."/>
            <person name="Wang B."/>
            <person name="Yu K."/>
            <person name="Liang Q."/>
            <person name="Yang W."/>
            <person name="Lou X."/>
            <person name="Chen J."/>
            <person name="Feng M."/>
            <person name="Jian J."/>
            <person name="Zhang X."/>
            <person name="Luo G."/>
            <person name="Jiang Y."/>
            <person name="Liu J."/>
            <person name="Wang Z."/>
            <person name="Sha Y."/>
            <person name="Zhang B."/>
            <person name="Wu H."/>
            <person name="Tang D."/>
            <person name="Shen Q."/>
            <person name="Xue P."/>
            <person name="Zou S."/>
            <person name="Wang X."/>
            <person name="Liu X."/>
            <person name="Wang F."/>
            <person name="Yang Y."/>
            <person name="An X."/>
            <person name="Dong Z."/>
            <person name="Zhang K."/>
            <person name="Zhang X."/>
            <person name="Luo M.C."/>
            <person name="Dvorak J."/>
            <person name="Tong Y."/>
            <person name="Wang J."/>
            <person name="Yang H."/>
            <person name="Li Z."/>
            <person name="Wang D."/>
            <person name="Zhang A."/>
            <person name="Wang J."/>
        </authorList>
    </citation>
    <scope>NUCLEOTIDE SEQUENCE</scope>
    <source>
        <strain evidence="2">cv. G1812</strain>
    </source>
</reference>
<reference evidence="1" key="2">
    <citation type="submission" date="2018-03" db="EMBL/GenBank/DDBJ databases">
        <title>The Triticum urartu genome reveals the dynamic nature of wheat genome evolution.</title>
        <authorList>
            <person name="Ling H."/>
            <person name="Ma B."/>
            <person name="Shi X."/>
            <person name="Liu H."/>
            <person name="Dong L."/>
            <person name="Sun H."/>
            <person name="Cao Y."/>
            <person name="Gao Q."/>
            <person name="Zheng S."/>
            <person name="Li Y."/>
            <person name="Yu Y."/>
            <person name="Du H."/>
            <person name="Qi M."/>
            <person name="Li Y."/>
            <person name="Yu H."/>
            <person name="Cui Y."/>
            <person name="Wang N."/>
            <person name="Chen C."/>
            <person name="Wu H."/>
            <person name="Zhao Y."/>
            <person name="Zhang J."/>
            <person name="Li Y."/>
            <person name="Zhou W."/>
            <person name="Zhang B."/>
            <person name="Hu W."/>
            <person name="Eijk M."/>
            <person name="Tang J."/>
            <person name="Witsenboer H."/>
            <person name="Zhao S."/>
            <person name="Li Z."/>
            <person name="Zhang A."/>
            <person name="Wang D."/>
            <person name="Liang C."/>
        </authorList>
    </citation>
    <scope>NUCLEOTIDE SEQUENCE [LARGE SCALE GENOMIC DNA]</scope>
    <source>
        <strain evidence="1">cv. G1812</strain>
    </source>
</reference>
<evidence type="ECO:0000313" key="1">
    <source>
        <dbReference type="EnsemblPlants" id="TuG1812G0700004521.01.T01"/>
    </source>
</evidence>
<accession>A0A8R7R699</accession>
<dbReference type="EnsemblPlants" id="TuG1812G0700004521.01.T01">
    <property type="protein sequence ID" value="TuG1812G0700004521.01.T01"/>
    <property type="gene ID" value="TuG1812G0700004521.01"/>
</dbReference>
<dbReference type="Proteomes" id="UP000015106">
    <property type="component" value="Chromosome 7"/>
</dbReference>
<dbReference type="Gramene" id="TuG1812G0700004521.01.T01">
    <property type="protein sequence ID" value="TuG1812G0700004521.01.T01"/>
    <property type="gene ID" value="TuG1812G0700004521.01"/>
</dbReference>
<protein>
    <submittedName>
        <fullName evidence="1">Uncharacterized protein</fullName>
    </submittedName>
</protein>
<name>A0A8R7R699_TRIUA</name>
<reference evidence="1" key="3">
    <citation type="submission" date="2022-06" db="UniProtKB">
        <authorList>
            <consortium name="EnsemblPlants"/>
        </authorList>
    </citation>
    <scope>IDENTIFICATION</scope>
</reference>
<evidence type="ECO:0000313" key="2">
    <source>
        <dbReference type="Proteomes" id="UP000015106"/>
    </source>
</evidence>
<dbReference type="AlphaFoldDB" id="A0A8R7R699"/>
<organism evidence="1 2">
    <name type="scientific">Triticum urartu</name>
    <name type="common">Red wild einkorn</name>
    <name type="synonym">Crithodium urartu</name>
    <dbReference type="NCBI Taxonomy" id="4572"/>
    <lineage>
        <taxon>Eukaryota</taxon>
        <taxon>Viridiplantae</taxon>
        <taxon>Streptophyta</taxon>
        <taxon>Embryophyta</taxon>
        <taxon>Tracheophyta</taxon>
        <taxon>Spermatophyta</taxon>
        <taxon>Magnoliopsida</taxon>
        <taxon>Liliopsida</taxon>
        <taxon>Poales</taxon>
        <taxon>Poaceae</taxon>
        <taxon>BOP clade</taxon>
        <taxon>Pooideae</taxon>
        <taxon>Triticodae</taxon>
        <taxon>Triticeae</taxon>
        <taxon>Triticinae</taxon>
        <taxon>Triticum</taxon>
    </lineage>
</organism>